<organism evidence="1 2">
    <name type="scientific">Sphingobacterium mizutaii</name>
    <dbReference type="NCBI Taxonomy" id="1010"/>
    <lineage>
        <taxon>Bacteria</taxon>
        <taxon>Pseudomonadati</taxon>
        <taxon>Bacteroidota</taxon>
        <taxon>Sphingobacteriia</taxon>
        <taxon>Sphingobacteriales</taxon>
        <taxon>Sphingobacteriaceae</taxon>
        <taxon>Sphingobacterium</taxon>
    </lineage>
</organism>
<reference evidence="1 2" key="1">
    <citation type="submission" date="2017-06" db="EMBL/GenBank/DDBJ databases">
        <authorList>
            <consortium name="Pathogen Informatics"/>
        </authorList>
    </citation>
    <scope>NUCLEOTIDE SEQUENCE [LARGE SCALE GENOMIC DNA]</scope>
    <source>
        <strain evidence="1 2">NCTC12149</strain>
    </source>
</reference>
<evidence type="ECO:0000313" key="2">
    <source>
        <dbReference type="Proteomes" id="UP000215355"/>
    </source>
</evidence>
<dbReference type="EMBL" id="LT906468">
    <property type="protein sequence ID" value="SNV52115.1"/>
    <property type="molecule type" value="Genomic_DNA"/>
</dbReference>
<dbReference type="AlphaFoldDB" id="A0AAJ4XCK3"/>
<proteinExistence type="predicted"/>
<accession>A0AAJ4XCK3</accession>
<gene>
    <name evidence="1" type="ORF">SAMEA4412673_02618</name>
</gene>
<name>A0AAJ4XCK3_9SPHI</name>
<protein>
    <submittedName>
        <fullName evidence="1">Uncharacterized protein</fullName>
    </submittedName>
</protein>
<evidence type="ECO:0000313" key="1">
    <source>
        <dbReference type="EMBL" id="SNV52115.1"/>
    </source>
</evidence>
<sequence length="56" mass="6374">MAGEKFRIKNVRSKVELDVTPKEWETIQANDQIAKNYVVVSAPTIKVNKPTTEETK</sequence>
<dbReference type="RefSeq" id="WP_157739514.1">
    <property type="nucleotide sequence ID" value="NZ_FNGK01000001.1"/>
</dbReference>
<dbReference type="KEGG" id="smiz:4412673_02618"/>
<dbReference type="Proteomes" id="UP000215355">
    <property type="component" value="Chromosome 1"/>
</dbReference>